<evidence type="ECO:0000313" key="4">
    <source>
        <dbReference type="Proteomes" id="UP001465976"/>
    </source>
</evidence>
<evidence type="ECO:0000259" key="2">
    <source>
        <dbReference type="PROSITE" id="PS00028"/>
    </source>
</evidence>
<evidence type="ECO:0000313" key="3">
    <source>
        <dbReference type="EMBL" id="KAL0575782.1"/>
    </source>
</evidence>
<proteinExistence type="predicted"/>
<protein>
    <recommendedName>
        <fullName evidence="2">C2H2-type domain-containing protein</fullName>
    </recommendedName>
</protein>
<organism evidence="3 4">
    <name type="scientific">Marasmius crinis-equi</name>
    <dbReference type="NCBI Taxonomy" id="585013"/>
    <lineage>
        <taxon>Eukaryota</taxon>
        <taxon>Fungi</taxon>
        <taxon>Dikarya</taxon>
        <taxon>Basidiomycota</taxon>
        <taxon>Agaricomycotina</taxon>
        <taxon>Agaricomycetes</taxon>
        <taxon>Agaricomycetidae</taxon>
        <taxon>Agaricales</taxon>
        <taxon>Marasmiineae</taxon>
        <taxon>Marasmiaceae</taxon>
        <taxon>Marasmius</taxon>
    </lineage>
</organism>
<name>A0ABR3FKE0_9AGAR</name>
<accession>A0ABR3FKE0</accession>
<evidence type="ECO:0000256" key="1">
    <source>
        <dbReference type="SAM" id="MobiDB-lite"/>
    </source>
</evidence>
<dbReference type="EMBL" id="JBAHYK010000275">
    <property type="protein sequence ID" value="KAL0575782.1"/>
    <property type="molecule type" value="Genomic_DNA"/>
</dbReference>
<sequence length="278" mass="31187">MDVPYYLQLIRDQKLKLDEYASHSNLSTDLHDVAGDVPGHENCENMPKKDNRSSFTQKKTKELRYVRPKDTVGDPEGPGSAPWDSENWADWCTFESQPSPDNANLPFLLRTTPRDSSTSVQRTTAASPQITHNPYSALRTTYARSEVSSESSSSATSPTSDSSSSPTSRKKSSRASKGANLQYDKDNLPNTLSCQCARGFWEPKVEGSVYEHLRRFHDIPAGRVHMSLACPWVDCDKHYTDSQNLATHFMVEHFSVGFKCDGCSKVFRTKGNHCQKRV</sequence>
<feature type="compositionally biased region" description="Low complexity" evidence="1">
    <location>
        <begin position="143"/>
        <end position="167"/>
    </location>
</feature>
<dbReference type="Proteomes" id="UP001465976">
    <property type="component" value="Unassembled WGS sequence"/>
</dbReference>
<gene>
    <name evidence="3" type="ORF">V5O48_006201</name>
</gene>
<feature type="compositionally biased region" description="Polar residues" evidence="1">
    <location>
        <begin position="114"/>
        <end position="134"/>
    </location>
</feature>
<feature type="domain" description="C2H2-type" evidence="2">
    <location>
        <begin position="230"/>
        <end position="253"/>
    </location>
</feature>
<dbReference type="InterPro" id="IPR013087">
    <property type="entry name" value="Znf_C2H2_type"/>
</dbReference>
<dbReference type="PROSITE" id="PS00028">
    <property type="entry name" value="ZINC_FINGER_C2H2_1"/>
    <property type="match status" value="1"/>
</dbReference>
<comment type="caution">
    <text evidence="3">The sequence shown here is derived from an EMBL/GenBank/DDBJ whole genome shotgun (WGS) entry which is preliminary data.</text>
</comment>
<keyword evidence="4" id="KW-1185">Reference proteome</keyword>
<reference evidence="3 4" key="1">
    <citation type="submission" date="2024-02" db="EMBL/GenBank/DDBJ databases">
        <title>A draft genome for the cacao thread blight pathogen Marasmius crinis-equi.</title>
        <authorList>
            <person name="Cohen S.P."/>
            <person name="Baruah I.K."/>
            <person name="Amoako-Attah I."/>
            <person name="Bukari Y."/>
            <person name="Meinhardt L.W."/>
            <person name="Bailey B.A."/>
        </authorList>
    </citation>
    <scope>NUCLEOTIDE SEQUENCE [LARGE SCALE GENOMIC DNA]</scope>
    <source>
        <strain evidence="3 4">GH-76</strain>
    </source>
</reference>
<feature type="region of interest" description="Disordered" evidence="1">
    <location>
        <begin position="102"/>
        <end position="184"/>
    </location>
</feature>